<dbReference type="AlphaFoldDB" id="A0A9E9P366"/>
<keyword evidence="1" id="KW-0812">Transmembrane</keyword>
<keyword evidence="1" id="KW-0472">Membrane</keyword>
<dbReference type="PROSITE" id="PS51257">
    <property type="entry name" value="PROKAR_LIPOPROTEIN"/>
    <property type="match status" value="1"/>
</dbReference>
<feature type="transmembrane region" description="Helical" evidence="1">
    <location>
        <begin position="193"/>
        <end position="210"/>
    </location>
</feature>
<gene>
    <name evidence="2" type="ORF">NB640_11870</name>
</gene>
<keyword evidence="3" id="KW-1185">Reference proteome</keyword>
<sequence>MKFFRSPYLSFWLAVLVSLLGLAFWVSCSPETVFRYTSESGPIERLTEWAYLGAMGITLLFGVSLLKRKTLVAVLIVLGYMAAREADLHKALFSISILKIKFWLSGSYPLTSKLIAAAVLLPVAWAVGYLLAFRTISVLAGVRERMSHAISIIMIVAVTAISKVLDRSLNALVELFGWQFPQWLWSFQASQEELLECLIPFLFLVALFQYRSYIRQRGMSFFSNY</sequence>
<dbReference type="Proteomes" id="UP001156215">
    <property type="component" value="Chromosome"/>
</dbReference>
<feature type="transmembrane region" description="Helical" evidence="1">
    <location>
        <begin position="52"/>
        <end position="79"/>
    </location>
</feature>
<feature type="transmembrane region" description="Helical" evidence="1">
    <location>
        <begin position="114"/>
        <end position="133"/>
    </location>
</feature>
<dbReference type="EMBL" id="CP098242">
    <property type="protein sequence ID" value="WAW09900.1"/>
    <property type="molecule type" value="Genomic_DNA"/>
</dbReference>
<accession>A0A9E9P366</accession>
<evidence type="ECO:0000313" key="2">
    <source>
        <dbReference type="EMBL" id="WAW09900.1"/>
    </source>
</evidence>
<feature type="transmembrane region" description="Helical" evidence="1">
    <location>
        <begin position="145"/>
        <end position="165"/>
    </location>
</feature>
<keyword evidence="1" id="KW-1133">Transmembrane helix</keyword>
<proteinExistence type="predicted"/>
<protein>
    <submittedName>
        <fullName evidence="2">Uncharacterized protein</fullName>
    </submittedName>
</protein>
<name>A0A9E9P366_9BURK</name>
<dbReference type="RefSeq" id="WP_269308905.1">
    <property type="nucleotide sequence ID" value="NZ_CP098242.1"/>
</dbReference>
<organism evidence="2 3">
    <name type="scientific">Oxalobacter vibrioformis</name>
    <dbReference type="NCBI Taxonomy" id="933080"/>
    <lineage>
        <taxon>Bacteria</taxon>
        <taxon>Pseudomonadati</taxon>
        <taxon>Pseudomonadota</taxon>
        <taxon>Betaproteobacteria</taxon>
        <taxon>Burkholderiales</taxon>
        <taxon>Oxalobacteraceae</taxon>
        <taxon>Oxalobacter</taxon>
    </lineage>
</organism>
<reference evidence="2" key="1">
    <citation type="journal article" date="2022" name="Front. Microbiol.">
        <title>New perspectives on an old grouping: The genomic and phenotypic variability of Oxalobacter formigenes and the implications for calcium oxalate stone prevention.</title>
        <authorList>
            <person name="Chmiel J.A."/>
            <person name="Carr C."/>
            <person name="Stuivenberg G.A."/>
            <person name="Venema R."/>
            <person name="Chanyi R.M."/>
            <person name="Al K.F."/>
            <person name="Giguere D."/>
            <person name="Say H."/>
            <person name="Akouris P.P."/>
            <person name="Dominguez Romero S.A."/>
            <person name="Kwong A."/>
            <person name="Tai V."/>
            <person name="Koval S.F."/>
            <person name="Razvi H."/>
            <person name="Bjazevic J."/>
            <person name="Burton J.P."/>
        </authorList>
    </citation>
    <scope>NUCLEOTIDE SEQUENCE</scope>
    <source>
        <strain evidence="2">WoOx3</strain>
    </source>
</reference>
<evidence type="ECO:0000313" key="3">
    <source>
        <dbReference type="Proteomes" id="UP001156215"/>
    </source>
</evidence>
<dbReference type="KEGG" id="ovb:NB640_11870"/>
<evidence type="ECO:0000256" key="1">
    <source>
        <dbReference type="SAM" id="Phobius"/>
    </source>
</evidence>